<dbReference type="EMBL" id="AAXU02000001">
    <property type="protein sequence ID" value="EAZ82431.1"/>
    <property type="molecule type" value="Genomic_DNA"/>
</dbReference>
<comment type="subcellular location">
    <subcellularLocation>
        <location evidence="1">Membrane</location>
        <topology evidence="1">Multi-pass membrane protein</topology>
    </subcellularLocation>
</comment>
<protein>
    <submittedName>
        <fullName evidence="9">Glycosyl transferase, group 2 family</fullName>
    </submittedName>
</protein>
<dbReference type="STRING" id="388413.ALPR1_09460"/>
<dbReference type="Proteomes" id="UP000003919">
    <property type="component" value="Unassembled WGS sequence"/>
</dbReference>
<organism evidence="9 10">
    <name type="scientific">Algoriphagus machipongonensis</name>
    <dbReference type="NCBI Taxonomy" id="388413"/>
    <lineage>
        <taxon>Bacteria</taxon>
        <taxon>Pseudomonadati</taxon>
        <taxon>Bacteroidota</taxon>
        <taxon>Cytophagia</taxon>
        <taxon>Cytophagales</taxon>
        <taxon>Cyclobacteriaceae</taxon>
        <taxon>Algoriphagus</taxon>
    </lineage>
</organism>
<dbReference type="Pfam" id="PF00535">
    <property type="entry name" value="Glycos_transf_2"/>
    <property type="match status" value="1"/>
</dbReference>
<dbReference type="InterPro" id="IPR029044">
    <property type="entry name" value="Nucleotide-diphossugar_trans"/>
</dbReference>
<dbReference type="PANTHER" id="PTHR48090:SF1">
    <property type="entry name" value="PROPHAGE BACTOPRENOL GLUCOSYL TRANSFERASE HOMOLOG"/>
    <property type="match status" value="1"/>
</dbReference>
<proteinExistence type="predicted"/>
<evidence type="ECO:0000256" key="7">
    <source>
        <dbReference type="SAM" id="Phobius"/>
    </source>
</evidence>
<keyword evidence="10" id="KW-1185">Reference proteome</keyword>
<dbReference type="AlphaFoldDB" id="A3HRG3"/>
<dbReference type="SUPFAM" id="SSF53448">
    <property type="entry name" value="Nucleotide-diphospho-sugar transferases"/>
    <property type="match status" value="1"/>
</dbReference>
<comment type="caution">
    <text evidence="9">The sequence shown here is derived from an EMBL/GenBank/DDBJ whole genome shotgun (WGS) entry which is preliminary data.</text>
</comment>
<keyword evidence="6 7" id="KW-0472">Membrane</keyword>
<accession>A3HRG3</accession>
<dbReference type="HOGENOM" id="CLU_033536_0_0_10"/>
<dbReference type="InterPro" id="IPR001173">
    <property type="entry name" value="Glyco_trans_2-like"/>
</dbReference>
<feature type="transmembrane region" description="Helical" evidence="7">
    <location>
        <begin position="258"/>
        <end position="283"/>
    </location>
</feature>
<dbReference type="GO" id="GO:0005886">
    <property type="term" value="C:plasma membrane"/>
    <property type="evidence" value="ECO:0007669"/>
    <property type="project" value="TreeGrafter"/>
</dbReference>
<keyword evidence="4 7" id="KW-0812">Transmembrane</keyword>
<dbReference type="GO" id="GO:0016757">
    <property type="term" value="F:glycosyltransferase activity"/>
    <property type="evidence" value="ECO:0007669"/>
    <property type="project" value="UniProtKB-KW"/>
</dbReference>
<evidence type="ECO:0000313" key="9">
    <source>
        <dbReference type="EMBL" id="EAZ82431.1"/>
    </source>
</evidence>
<dbReference type="Gene3D" id="3.90.550.10">
    <property type="entry name" value="Spore Coat Polysaccharide Biosynthesis Protein SpsA, Chain A"/>
    <property type="match status" value="1"/>
</dbReference>
<dbReference type="InterPro" id="IPR050256">
    <property type="entry name" value="Glycosyltransferase_2"/>
</dbReference>
<reference evidence="9 10" key="1">
    <citation type="journal article" date="2011" name="J. Bacteriol.">
        <title>Complete genome sequence of Algoriphagus sp. PR1, bacterial prey of a colony-forming choanoflagellate.</title>
        <authorList>
            <person name="Alegado R.A."/>
            <person name="Ferriera S."/>
            <person name="Nusbaum C."/>
            <person name="Young S.K."/>
            <person name="Zeng Q."/>
            <person name="Imamovic A."/>
            <person name="Fairclough S.R."/>
            <person name="King N."/>
        </authorList>
    </citation>
    <scope>NUCLEOTIDE SEQUENCE [LARGE SCALE GENOMIC DNA]</scope>
    <source>
        <strain evidence="9 10">PR1</strain>
    </source>
</reference>
<evidence type="ECO:0000256" key="3">
    <source>
        <dbReference type="ARBA" id="ARBA00022679"/>
    </source>
</evidence>
<evidence type="ECO:0000256" key="2">
    <source>
        <dbReference type="ARBA" id="ARBA00022676"/>
    </source>
</evidence>
<keyword evidence="5 7" id="KW-1133">Transmembrane helix</keyword>
<evidence type="ECO:0000256" key="6">
    <source>
        <dbReference type="ARBA" id="ARBA00023136"/>
    </source>
</evidence>
<evidence type="ECO:0000259" key="8">
    <source>
        <dbReference type="Pfam" id="PF00535"/>
    </source>
</evidence>
<dbReference type="eggNOG" id="COG0463">
    <property type="taxonomic scope" value="Bacteria"/>
</dbReference>
<name>A3HRG3_9BACT</name>
<evidence type="ECO:0000313" key="10">
    <source>
        <dbReference type="Proteomes" id="UP000003919"/>
    </source>
</evidence>
<keyword evidence="2" id="KW-0328">Glycosyltransferase</keyword>
<dbReference type="PANTHER" id="PTHR48090">
    <property type="entry name" value="UNDECAPRENYL-PHOSPHATE 4-DEOXY-4-FORMAMIDO-L-ARABINOSE TRANSFERASE-RELATED"/>
    <property type="match status" value="1"/>
</dbReference>
<dbReference type="CDD" id="cd04187">
    <property type="entry name" value="DPM1_like_bac"/>
    <property type="match status" value="1"/>
</dbReference>
<sequence length="302" mass="34513">MLLSIISPVYRAENTLEDLISRIKQVLPEHKMEIILVDDFSPDNSWHKIEQLAEIHPEIRGVKLSRNFGQHYAITAGLDASKGDWVVVMDCDLQDRPEEIPNLLAKAQEGFDVVLARRKNRQDSFFKRISSKIFYRTLAWLTGSDQDETIANFGIYHRKVINEVVGMRESIRYFPTMVKWVGFRQSSIDVIHAGREEGNSNYGYKKLFNLALDIMLAYSDKPIRLTVKLGLLVALTGFLFALYTLLKYFQGDIIVAGYASLIISIWVLTGFLLVTLGMVGLYIGKTFEGVKKRPIYIIEKEI</sequence>
<evidence type="ECO:0000256" key="5">
    <source>
        <dbReference type="ARBA" id="ARBA00022989"/>
    </source>
</evidence>
<feature type="domain" description="Glycosyltransferase 2-like" evidence="8">
    <location>
        <begin position="4"/>
        <end position="138"/>
    </location>
</feature>
<gene>
    <name evidence="9" type="ORF">ALPR1_09460</name>
</gene>
<feature type="transmembrane region" description="Helical" evidence="7">
    <location>
        <begin position="225"/>
        <end position="246"/>
    </location>
</feature>
<dbReference type="RefSeq" id="WP_008200099.1">
    <property type="nucleotide sequence ID" value="NZ_CM001023.1"/>
</dbReference>
<evidence type="ECO:0000256" key="4">
    <source>
        <dbReference type="ARBA" id="ARBA00022692"/>
    </source>
</evidence>
<keyword evidence="3 9" id="KW-0808">Transferase</keyword>
<evidence type="ECO:0000256" key="1">
    <source>
        <dbReference type="ARBA" id="ARBA00004141"/>
    </source>
</evidence>
<dbReference type="OrthoDB" id="9807778at2"/>